<dbReference type="Pfam" id="PF13304">
    <property type="entry name" value="AAA_21"/>
    <property type="match status" value="1"/>
</dbReference>
<dbReference type="SUPFAM" id="SSF52540">
    <property type="entry name" value="P-loop containing nucleoside triphosphate hydrolases"/>
    <property type="match status" value="1"/>
</dbReference>
<sequence length="596" mass="67842">MSTVTLSLPANVLYQKPQELKFEKIATFIGGNGSGKSTILKSIFDEKLKGTTYEDYKIVCFSSGQNESYSKHFGDYLGAERAKKNALNLDCFYYDKLWSMLIVFLATTSKHDGLVRSFLKKKSYITENELDADESTLLSFKVKVDKGYTNIVKQALEDETKGDSDVITNKAYHRTLQSFIHSLIDDGYDFSQPLEHQNIKLTQDELSKVSFEGDESESFDPKVMFFTQAADNDYFIIKDSFELNFMNGDSSLSLGDLSDGEYQILFLYALIDIFDTEMTLFLLDEADSHLHYKNIESLWDTFCNIKGLVITTTHLIDSITKSGLERLRVIEDGLIKPGNNLRHLTERLGDLTEINNVKFQAISLFKNVVLIDDENDWEQFKLLAIRKLSSSLEEQLKIESKLSNFIAIKCNSGYQGKQNEVFADKKILWLDNFSEYLSGHPHKTKNIFLICDRDEFSLGNVGTGKCRLLLQGKSVNKISANLTSHTLCWKRREIKHYLLSHTALIDNIDAINDELDLSNKAKLLEGSSGDYKTDGNFNEQLAKLKSKPVKDIVDKHINDDDGFCFDKARSYIARIPKEEISGDIVDMYNYLVGENE</sequence>
<gene>
    <name evidence="2" type="ORF">Q4568_11935</name>
</gene>
<evidence type="ECO:0000313" key="2">
    <source>
        <dbReference type="EMBL" id="MDO6543248.1"/>
    </source>
</evidence>
<feature type="domain" description="ATPase AAA-type core" evidence="1">
    <location>
        <begin position="216"/>
        <end position="314"/>
    </location>
</feature>
<dbReference type="InterPro" id="IPR003959">
    <property type="entry name" value="ATPase_AAA_core"/>
</dbReference>
<dbReference type="PANTHER" id="PTHR32182">
    <property type="entry name" value="DNA REPLICATION AND REPAIR PROTEIN RECF"/>
    <property type="match status" value="1"/>
</dbReference>
<dbReference type="GO" id="GO:0016887">
    <property type="term" value="F:ATP hydrolysis activity"/>
    <property type="evidence" value="ECO:0007669"/>
    <property type="project" value="InterPro"/>
</dbReference>
<dbReference type="GO" id="GO:0006302">
    <property type="term" value="P:double-strand break repair"/>
    <property type="evidence" value="ECO:0007669"/>
    <property type="project" value="TreeGrafter"/>
</dbReference>
<comment type="caution">
    <text evidence="2">The sequence shown here is derived from an EMBL/GenBank/DDBJ whole genome shotgun (WGS) entry which is preliminary data.</text>
</comment>
<evidence type="ECO:0000259" key="1">
    <source>
        <dbReference type="Pfam" id="PF13304"/>
    </source>
</evidence>
<dbReference type="EMBL" id="JAUOPU010000011">
    <property type="protein sequence ID" value="MDO6543248.1"/>
    <property type="molecule type" value="Genomic_DNA"/>
</dbReference>
<dbReference type="GO" id="GO:0000731">
    <property type="term" value="P:DNA synthesis involved in DNA repair"/>
    <property type="evidence" value="ECO:0007669"/>
    <property type="project" value="TreeGrafter"/>
</dbReference>
<dbReference type="Proteomes" id="UP001170624">
    <property type="component" value="Unassembled WGS sequence"/>
</dbReference>
<evidence type="ECO:0000313" key="3">
    <source>
        <dbReference type="Proteomes" id="UP001170624"/>
    </source>
</evidence>
<dbReference type="AlphaFoldDB" id="A0AAW7Y3T4"/>
<organism evidence="2 3">
    <name type="scientific">Photobacterium sanguinicancri</name>
    <dbReference type="NCBI Taxonomy" id="875932"/>
    <lineage>
        <taxon>Bacteria</taxon>
        <taxon>Pseudomonadati</taxon>
        <taxon>Pseudomonadota</taxon>
        <taxon>Gammaproteobacteria</taxon>
        <taxon>Vibrionales</taxon>
        <taxon>Vibrionaceae</taxon>
        <taxon>Photobacterium</taxon>
    </lineage>
</organism>
<dbReference type="Gene3D" id="3.40.50.300">
    <property type="entry name" value="P-loop containing nucleotide triphosphate hydrolases"/>
    <property type="match status" value="1"/>
</dbReference>
<dbReference type="PANTHER" id="PTHR32182:SF22">
    <property type="entry name" value="ATP-DEPENDENT ENDONUCLEASE, OLD FAMILY-RELATED"/>
    <property type="match status" value="1"/>
</dbReference>
<proteinExistence type="predicted"/>
<dbReference type="GO" id="GO:0005524">
    <property type="term" value="F:ATP binding"/>
    <property type="evidence" value="ECO:0007669"/>
    <property type="project" value="InterPro"/>
</dbReference>
<dbReference type="RefSeq" id="WP_303499714.1">
    <property type="nucleotide sequence ID" value="NZ_JAUOPU010000011.1"/>
</dbReference>
<accession>A0AAW7Y3T4</accession>
<dbReference type="InterPro" id="IPR027417">
    <property type="entry name" value="P-loop_NTPase"/>
</dbReference>
<protein>
    <submittedName>
        <fullName evidence="2">AAA family ATPase</fullName>
    </submittedName>
</protein>
<reference evidence="2" key="1">
    <citation type="submission" date="2023-07" db="EMBL/GenBank/DDBJ databases">
        <title>Genome content predicts the carbon catabolic preferences of heterotrophic bacteria.</title>
        <authorList>
            <person name="Gralka M."/>
        </authorList>
    </citation>
    <scope>NUCLEOTIDE SEQUENCE</scope>
    <source>
        <strain evidence="2">G2M05</strain>
    </source>
</reference>
<name>A0AAW7Y3T4_9GAMM</name>